<feature type="transmembrane region" description="Helical" evidence="2">
    <location>
        <begin position="111"/>
        <end position="129"/>
    </location>
</feature>
<proteinExistence type="inferred from homology"/>
<evidence type="ECO:0000256" key="2">
    <source>
        <dbReference type="SAM" id="Phobius"/>
    </source>
</evidence>
<name>A0AAJ4ZEN4_PANPU</name>
<dbReference type="EMBL" id="UGSJ01000001">
    <property type="protein sequence ID" value="SUA92027.1"/>
    <property type="molecule type" value="Genomic_DNA"/>
</dbReference>
<reference evidence="3" key="2">
    <citation type="submission" date="2016-11" db="EMBL/GenBank/DDBJ databases">
        <title>Complete Genome Sequencing of Pandoraea pulmonicola DSM 16583.</title>
        <authorList>
            <person name="Chan K.-G."/>
        </authorList>
    </citation>
    <scope>NUCLEOTIDE SEQUENCE</scope>
    <source>
        <strain evidence="3">DSM 16583</strain>
    </source>
</reference>
<keyword evidence="1" id="KW-1003">Cell membrane</keyword>
<dbReference type="InterPro" id="IPR005265">
    <property type="entry name" value="HemJ-like"/>
</dbReference>
<evidence type="ECO:0000313" key="3">
    <source>
        <dbReference type="EMBL" id="AJC19808.1"/>
    </source>
</evidence>
<dbReference type="Proteomes" id="UP000254589">
    <property type="component" value="Unassembled WGS sequence"/>
</dbReference>
<evidence type="ECO:0000313" key="4">
    <source>
        <dbReference type="EMBL" id="SUA92027.1"/>
    </source>
</evidence>
<dbReference type="PIRSF" id="PIRSF004638">
    <property type="entry name" value="UCP004638"/>
    <property type="match status" value="1"/>
</dbReference>
<dbReference type="EC" id="1.3.99.-" evidence="1"/>
<comment type="similarity">
    <text evidence="1">Belongs to the HemJ family.</text>
</comment>
<dbReference type="GO" id="GO:0005886">
    <property type="term" value="C:plasma membrane"/>
    <property type="evidence" value="ECO:0007669"/>
    <property type="project" value="UniProtKB-UniRule"/>
</dbReference>
<gene>
    <name evidence="4" type="ORF">NCTC13159_03548</name>
    <name evidence="3" type="ORF">RO07_03680</name>
</gene>
<keyword evidence="1" id="KW-0408">Iron</keyword>
<dbReference type="RefSeq" id="WP_039405334.1">
    <property type="nucleotide sequence ID" value="NZ_CP010310.2"/>
</dbReference>
<comment type="catalytic activity">
    <reaction evidence="1">
        <text>protoporphyrinogen IX + 3 A = protoporphyrin IX + 3 AH2</text>
        <dbReference type="Rhea" id="RHEA:62000"/>
        <dbReference type="ChEBI" id="CHEBI:13193"/>
        <dbReference type="ChEBI" id="CHEBI:17499"/>
        <dbReference type="ChEBI" id="CHEBI:57306"/>
        <dbReference type="ChEBI" id="CHEBI:57307"/>
    </reaction>
</comment>
<dbReference type="AlphaFoldDB" id="A0AAJ4ZEN4"/>
<sequence length="132" mass="14060">MIYLAIKALHIASVMTFVAGAMMLAWCVTVDNLVLLRAARRWDQRVTTPALALVWITGPAIAVAGHWFGAVWLMVKLVLVVGLSALHGVLAGTLRRMERGGDTPRAPVLRYAAPAAIATALAIVVLAVLKPV</sequence>
<feature type="transmembrane region" description="Helical" evidence="2">
    <location>
        <begin position="70"/>
        <end position="90"/>
    </location>
</feature>
<organism evidence="4 6">
    <name type="scientific">Pandoraea pulmonicola</name>
    <dbReference type="NCBI Taxonomy" id="93221"/>
    <lineage>
        <taxon>Bacteria</taxon>
        <taxon>Pseudomonadati</taxon>
        <taxon>Pseudomonadota</taxon>
        <taxon>Betaproteobacteria</taxon>
        <taxon>Burkholderiales</taxon>
        <taxon>Burkholderiaceae</taxon>
        <taxon>Pandoraea</taxon>
    </lineage>
</organism>
<feature type="transmembrane region" description="Helical" evidence="2">
    <location>
        <begin position="46"/>
        <end position="64"/>
    </location>
</feature>
<comment type="function">
    <text evidence="1">Catalyzes the oxidation of protoporphyrinogen IX to protoporphyrin IX.</text>
</comment>
<keyword evidence="1" id="KW-0349">Heme</keyword>
<dbReference type="Pfam" id="PF03653">
    <property type="entry name" value="UPF0093"/>
    <property type="match status" value="1"/>
</dbReference>
<evidence type="ECO:0000313" key="6">
    <source>
        <dbReference type="Proteomes" id="UP000254589"/>
    </source>
</evidence>
<reference evidence="5" key="1">
    <citation type="submission" date="2014-12" db="EMBL/GenBank/DDBJ databases">
        <title>Complete Genome Sequencing of Pandoraea pulmonicola DSM 16583.</title>
        <authorList>
            <person name="Chan K.-G."/>
        </authorList>
    </citation>
    <scope>NUCLEOTIDE SEQUENCE [LARGE SCALE GENOMIC DNA]</scope>
    <source>
        <strain evidence="5">DSM 16583</strain>
    </source>
</reference>
<keyword evidence="5" id="KW-1185">Reference proteome</keyword>
<keyword evidence="1" id="KW-0479">Metal-binding</keyword>
<protein>
    <recommendedName>
        <fullName evidence="1">Protoporphyrinogen IX oxidase</fullName>
        <ecNumber evidence="1">1.3.99.-</ecNumber>
    </recommendedName>
</protein>
<dbReference type="KEGG" id="ppul:RO07_03680"/>
<keyword evidence="2" id="KW-0812">Transmembrane</keyword>
<keyword evidence="1 2" id="KW-0472">Membrane</keyword>
<dbReference type="GO" id="GO:0070818">
    <property type="term" value="F:protoporphyrinogen oxidase activity"/>
    <property type="evidence" value="ECO:0007669"/>
    <property type="project" value="UniProtKB-UniRule"/>
</dbReference>
<dbReference type="EMBL" id="CP010310">
    <property type="protein sequence ID" value="AJC19808.1"/>
    <property type="molecule type" value="Genomic_DNA"/>
</dbReference>
<feature type="transmembrane region" description="Helical" evidence="2">
    <location>
        <begin position="12"/>
        <end position="34"/>
    </location>
</feature>
<accession>A0AAJ4ZEN4</accession>
<keyword evidence="2" id="KW-1133">Transmembrane helix</keyword>
<dbReference type="Proteomes" id="UP000035086">
    <property type="component" value="Chromosome"/>
</dbReference>
<dbReference type="GO" id="GO:0006782">
    <property type="term" value="P:protoporphyrinogen IX biosynthetic process"/>
    <property type="evidence" value="ECO:0007669"/>
    <property type="project" value="UniProtKB-UniRule"/>
</dbReference>
<evidence type="ECO:0000313" key="5">
    <source>
        <dbReference type="Proteomes" id="UP000035086"/>
    </source>
</evidence>
<dbReference type="GO" id="GO:0046872">
    <property type="term" value="F:metal ion binding"/>
    <property type="evidence" value="ECO:0007669"/>
    <property type="project" value="UniProtKB-UniRule"/>
</dbReference>
<comment type="cofactor">
    <cofactor evidence="1">
        <name>heme b</name>
        <dbReference type="ChEBI" id="CHEBI:60344"/>
    </cofactor>
    <text evidence="1">Binds 1 heme b (iron(II)-protoporphyrin IX) group per subunit.</text>
</comment>
<reference evidence="4 6" key="3">
    <citation type="submission" date="2018-06" db="EMBL/GenBank/DDBJ databases">
        <authorList>
            <consortium name="Pathogen Informatics"/>
            <person name="Doyle S."/>
        </authorList>
    </citation>
    <scope>NUCLEOTIDE SEQUENCE [LARGE SCALE GENOMIC DNA]</scope>
    <source>
        <strain evidence="4 6">NCTC13159</strain>
    </source>
</reference>
<evidence type="ECO:0000256" key="1">
    <source>
        <dbReference type="PIRNR" id="PIRNR004638"/>
    </source>
</evidence>
<comment type="pathway">
    <text evidence="1">Porphyrin-containing compound metabolism; protoporphyrin-IX biosynthesis; protoporphyrin-IX from protoporphyrinogen-IX: step 1/1.</text>
</comment>